<feature type="coiled-coil region" evidence="1">
    <location>
        <begin position="4"/>
        <end position="52"/>
    </location>
</feature>
<keyword evidence="3" id="KW-1185">Reference proteome</keyword>
<evidence type="ECO:0000256" key="1">
    <source>
        <dbReference type="SAM" id="Coils"/>
    </source>
</evidence>
<dbReference type="EMBL" id="QLNQ01000029">
    <property type="protein sequence ID" value="RCK56699.1"/>
    <property type="molecule type" value="Genomic_DNA"/>
</dbReference>
<reference evidence="2 3" key="1">
    <citation type="submission" date="2018-06" db="EMBL/GenBank/DDBJ databases">
        <title>Whole genome sequencing of Candida tropicalis (genome annotated by CSBL at Korea University).</title>
        <authorList>
            <person name="Ahn J."/>
        </authorList>
    </citation>
    <scope>NUCLEOTIDE SEQUENCE [LARGE SCALE GENOMIC DNA]</scope>
    <source>
        <strain evidence="2 3">ATCC 20962</strain>
    </source>
</reference>
<comment type="caution">
    <text evidence="2">The sequence shown here is derived from an EMBL/GenBank/DDBJ whole genome shotgun (WGS) entry which is preliminary data.</text>
</comment>
<dbReference type="AlphaFoldDB" id="A0A367XTH8"/>
<organism evidence="2 3">
    <name type="scientific">Candida viswanathii</name>
    <dbReference type="NCBI Taxonomy" id="5486"/>
    <lineage>
        <taxon>Eukaryota</taxon>
        <taxon>Fungi</taxon>
        <taxon>Dikarya</taxon>
        <taxon>Ascomycota</taxon>
        <taxon>Saccharomycotina</taxon>
        <taxon>Pichiomycetes</taxon>
        <taxon>Debaryomycetaceae</taxon>
        <taxon>Candida/Lodderomyces clade</taxon>
        <taxon>Candida</taxon>
    </lineage>
</organism>
<proteinExistence type="predicted"/>
<name>A0A367XTH8_9ASCO</name>
<evidence type="ECO:0000313" key="3">
    <source>
        <dbReference type="Proteomes" id="UP000253472"/>
    </source>
</evidence>
<keyword evidence="1" id="KW-0175">Coiled coil</keyword>
<feature type="coiled-coil region" evidence="1">
    <location>
        <begin position="76"/>
        <end position="106"/>
    </location>
</feature>
<sequence>MQDIEDLKKEKSELENTIKDTRISWMVKSRTWKKLRNQIQEFESQLSAKEEELKSVQEPRRCCIRKDELTLQLQDISGLETQVTTLNKEITELKELKKSVDEKMKTSQ</sequence>
<gene>
    <name evidence="2" type="ORF">Cantr_05878</name>
</gene>
<protein>
    <submittedName>
        <fullName evidence="2">Uncharacterized protein</fullName>
    </submittedName>
</protein>
<dbReference type="Proteomes" id="UP000253472">
    <property type="component" value="Unassembled WGS sequence"/>
</dbReference>
<evidence type="ECO:0000313" key="2">
    <source>
        <dbReference type="EMBL" id="RCK56699.1"/>
    </source>
</evidence>
<accession>A0A367XTH8</accession>